<keyword evidence="1" id="KW-0812">Transmembrane</keyword>
<dbReference type="AlphaFoldDB" id="A0AAC9LE76"/>
<accession>A0AAC9LE76</accession>
<name>A0AAC9LE76_9PSEU</name>
<proteinExistence type="predicted"/>
<feature type="transmembrane region" description="Helical" evidence="1">
    <location>
        <begin position="230"/>
        <end position="252"/>
    </location>
</feature>
<feature type="transmembrane region" description="Helical" evidence="1">
    <location>
        <begin position="204"/>
        <end position="224"/>
    </location>
</feature>
<sequence>MGILRLIAPWRVARRLFGGYGPRSLILFDAAAYGRAGEAVDSAAPLLERLLQARVILSLGVLVLLVQLVDGGPDAFIAGLFEVTSATVISGIPGVLAIIVFCLIRAERGHRRRAAREMRPTIVIGLGALLLFLFTVGNQIPGWPAGFSFQGLIYAVMPRDFDLSGGRLLLSLVALPVLLWFIGFGLCAAYLIHNNSFGVAAGSVLDPLVGIWLACSVAGFHLVGEHLDGGITTASIVAATTGALGAGAISIWELRTMLRAGASFARGPWGSPRQAEADPAAG</sequence>
<dbReference type="RefSeq" id="WP_157434210.1">
    <property type="nucleotide sequence ID" value="NZ_CP016076.1"/>
</dbReference>
<feature type="transmembrane region" description="Helical" evidence="1">
    <location>
        <begin position="75"/>
        <end position="101"/>
    </location>
</feature>
<feature type="transmembrane region" description="Helical" evidence="1">
    <location>
        <begin position="122"/>
        <end position="140"/>
    </location>
</feature>
<organism evidence="2 3">
    <name type="scientific">Actinoalloteichus fjordicus</name>
    <dbReference type="NCBI Taxonomy" id="1612552"/>
    <lineage>
        <taxon>Bacteria</taxon>
        <taxon>Bacillati</taxon>
        <taxon>Actinomycetota</taxon>
        <taxon>Actinomycetes</taxon>
        <taxon>Pseudonocardiales</taxon>
        <taxon>Pseudonocardiaceae</taxon>
        <taxon>Actinoalloteichus</taxon>
    </lineage>
</organism>
<evidence type="ECO:0000313" key="2">
    <source>
        <dbReference type="EMBL" id="APU15092.1"/>
    </source>
</evidence>
<keyword evidence="1" id="KW-0472">Membrane</keyword>
<keyword evidence="3" id="KW-1185">Reference proteome</keyword>
<evidence type="ECO:0000313" key="3">
    <source>
        <dbReference type="Proteomes" id="UP000185511"/>
    </source>
</evidence>
<dbReference type="EMBL" id="CP016076">
    <property type="protein sequence ID" value="APU15092.1"/>
    <property type="molecule type" value="Genomic_DNA"/>
</dbReference>
<dbReference type="Proteomes" id="UP000185511">
    <property type="component" value="Chromosome"/>
</dbReference>
<gene>
    <name evidence="2" type="ORF">UA74_15195</name>
</gene>
<keyword evidence="1" id="KW-1133">Transmembrane helix</keyword>
<feature type="transmembrane region" description="Helical" evidence="1">
    <location>
        <begin position="51"/>
        <end position="69"/>
    </location>
</feature>
<dbReference type="KEGG" id="acad:UA74_15195"/>
<feature type="transmembrane region" description="Helical" evidence="1">
    <location>
        <begin position="168"/>
        <end position="192"/>
    </location>
</feature>
<protein>
    <submittedName>
        <fullName evidence="2">Uncharacterized protein</fullName>
    </submittedName>
</protein>
<reference evidence="3" key="1">
    <citation type="submission" date="2016-06" db="EMBL/GenBank/DDBJ databases">
        <title>Complete genome sequence of Actinoalloteichus fjordicus DSM 46855 (=ADI127-17), type strain of the new species Actinoalloteichus fjordicus.</title>
        <authorList>
            <person name="Ruckert C."/>
            <person name="Nouioui I."/>
            <person name="Willmese J."/>
            <person name="van Wezel G."/>
            <person name="Klenk H.-P."/>
            <person name="Kalinowski J."/>
            <person name="Zotchev S.B."/>
        </authorList>
    </citation>
    <scope>NUCLEOTIDE SEQUENCE [LARGE SCALE GENOMIC DNA]</scope>
    <source>
        <strain evidence="3">ADI127-7</strain>
    </source>
</reference>
<evidence type="ECO:0000256" key="1">
    <source>
        <dbReference type="SAM" id="Phobius"/>
    </source>
</evidence>